<evidence type="ECO:0000313" key="3">
    <source>
        <dbReference type="Proteomes" id="UP000571554"/>
    </source>
</evidence>
<reference evidence="2 3" key="1">
    <citation type="submission" date="2020-08" db="EMBL/GenBank/DDBJ databases">
        <title>Above-ground endophytic microbial communities from plants in different locations in the United States.</title>
        <authorList>
            <person name="Frank C."/>
        </authorList>
    </citation>
    <scope>NUCLEOTIDE SEQUENCE [LARGE SCALE GENOMIC DNA]</scope>
    <source>
        <strain evidence="2 3">WP4_2_2</strain>
    </source>
</reference>
<keyword evidence="3" id="KW-1185">Reference proteome</keyword>
<sequence>MALKHLPSTFCWSRIGSETGEDLPTIVLRKEWERRLGAGRFLWGINQSLGNSAQIAALRTGSLLALFSPAASRARMADVRREDAFVWNAWMDASGQVRQLPQHAFVTSRTRLPSGKLRDHHYALVCASPTELTLGSSLRVQPERLRSVSTAKAPCASQGTVVVDRVDRPGHTPRAGVEFGAKGYPVAFGVELEAPYFVKLVQPTRVKARDMAKLHEAVRNADFDAYVELTKRLRSEALAQQTRGVTSDLFDLVAKARELSAAFQAESEAQGPDPLRRGIEPQIMPSCGETHELFARDLFDMAADERPVRSARQSANPQGDPLRAGRPRAASREADWTQLTMELAQGDLWPHPQKRARPTFS</sequence>
<name>A0A7W9TXH4_9BURK</name>
<evidence type="ECO:0000256" key="1">
    <source>
        <dbReference type="SAM" id="MobiDB-lite"/>
    </source>
</evidence>
<dbReference type="EMBL" id="JACHBW010000005">
    <property type="protein sequence ID" value="MBB6102155.1"/>
    <property type="molecule type" value="Genomic_DNA"/>
</dbReference>
<dbReference type="Proteomes" id="UP000571554">
    <property type="component" value="Unassembled WGS sequence"/>
</dbReference>
<dbReference type="AlphaFoldDB" id="A0A7W9TXH4"/>
<organism evidence="2 3">
    <name type="scientific">Paraburkholderia bannensis</name>
    <dbReference type="NCBI Taxonomy" id="765414"/>
    <lineage>
        <taxon>Bacteria</taxon>
        <taxon>Pseudomonadati</taxon>
        <taxon>Pseudomonadota</taxon>
        <taxon>Betaproteobacteria</taxon>
        <taxon>Burkholderiales</taxon>
        <taxon>Burkholderiaceae</taxon>
        <taxon>Paraburkholderia</taxon>
    </lineage>
</organism>
<accession>A0A7W9TXH4</accession>
<feature type="region of interest" description="Disordered" evidence="1">
    <location>
        <begin position="306"/>
        <end position="333"/>
    </location>
</feature>
<dbReference type="RefSeq" id="WP_183724025.1">
    <property type="nucleotide sequence ID" value="NZ_JACHBW010000005.1"/>
</dbReference>
<evidence type="ECO:0000313" key="2">
    <source>
        <dbReference type="EMBL" id="MBB6102155.1"/>
    </source>
</evidence>
<proteinExistence type="predicted"/>
<comment type="caution">
    <text evidence="2">The sequence shown here is derived from an EMBL/GenBank/DDBJ whole genome shotgun (WGS) entry which is preliminary data.</text>
</comment>
<protein>
    <submittedName>
        <fullName evidence="2">Uncharacterized protein</fullName>
    </submittedName>
</protein>
<gene>
    <name evidence="2" type="ORF">F4827_002004</name>
</gene>